<dbReference type="Proteomes" id="UP000070373">
    <property type="component" value="Unassembled WGS sequence"/>
</dbReference>
<dbReference type="InterPro" id="IPR029063">
    <property type="entry name" value="SAM-dependent_MTases_sf"/>
</dbReference>
<dbReference type="Pfam" id="PF13578">
    <property type="entry name" value="Methyltransf_24"/>
    <property type="match status" value="1"/>
</dbReference>
<dbReference type="EMBL" id="LHXN01000040">
    <property type="protein sequence ID" value="KXA92620.1"/>
    <property type="molecule type" value="Genomic_DNA"/>
</dbReference>
<organism evidence="1 2">
    <name type="scientific">candidate division MSBL1 archaeon SCGC-AAA259E17</name>
    <dbReference type="NCBI Taxonomy" id="1698263"/>
    <lineage>
        <taxon>Archaea</taxon>
        <taxon>Methanobacteriati</taxon>
        <taxon>Methanobacteriota</taxon>
        <taxon>candidate division MSBL1</taxon>
    </lineage>
</organism>
<dbReference type="Gene3D" id="3.40.50.150">
    <property type="entry name" value="Vaccinia Virus protein VP39"/>
    <property type="match status" value="1"/>
</dbReference>
<dbReference type="AlphaFoldDB" id="A0A133UEM1"/>
<evidence type="ECO:0000313" key="2">
    <source>
        <dbReference type="Proteomes" id="UP000070373"/>
    </source>
</evidence>
<proteinExistence type="predicted"/>
<name>A0A133UEM1_9EURY</name>
<gene>
    <name evidence="1" type="ORF">AKJ64_02695</name>
</gene>
<reference evidence="1 2" key="1">
    <citation type="journal article" date="2016" name="Sci. Rep.">
        <title>Metabolic traits of an uncultured archaeal lineage -MSBL1- from brine pools of the Red Sea.</title>
        <authorList>
            <person name="Mwirichia R."/>
            <person name="Alam I."/>
            <person name="Rashid M."/>
            <person name="Vinu M."/>
            <person name="Ba-Alawi W."/>
            <person name="Anthony Kamau A."/>
            <person name="Kamanda Ngugi D."/>
            <person name="Goker M."/>
            <person name="Klenk H.P."/>
            <person name="Bajic V."/>
            <person name="Stingl U."/>
        </authorList>
    </citation>
    <scope>NUCLEOTIDE SEQUENCE [LARGE SCALE GENOMIC DNA]</scope>
    <source>
        <strain evidence="1">SCGC-AAA259E17</strain>
    </source>
</reference>
<protein>
    <recommendedName>
        <fullName evidence="3">Class I SAM-dependent methyltransferase</fullName>
    </recommendedName>
</protein>
<evidence type="ECO:0008006" key="3">
    <source>
        <dbReference type="Google" id="ProtNLM"/>
    </source>
</evidence>
<sequence>METGVDTGDNAVSMVKSAMKNFPPEKIEYYGFDTFSGKNNNQLERVKRRLSKTGCRFELYKGDSTETLPRNIGDLTKMDLIFIDGGHAYQVTKSDWENSKVLMHSNTAVFFHNYDFSGPKKVVDDIPRKKFNVEILDPPSDCRTGLVKTRNNQ</sequence>
<evidence type="ECO:0000313" key="1">
    <source>
        <dbReference type="EMBL" id="KXA92620.1"/>
    </source>
</evidence>
<accession>A0A133UEM1</accession>
<keyword evidence="2" id="KW-1185">Reference proteome</keyword>
<comment type="caution">
    <text evidence="1">The sequence shown here is derived from an EMBL/GenBank/DDBJ whole genome shotgun (WGS) entry which is preliminary data.</text>
</comment>